<proteinExistence type="predicted"/>
<organism evidence="1 2">
    <name type="scientific">Xenopus laevis</name>
    <name type="common">African clawed frog</name>
    <dbReference type="NCBI Taxonomy" id="8355"/>
    <lineage>
        <taxon>Eukaryota</taxon>
        <taxon>Metazoa</taxon>
        <taxon>Chordata</taxon>
        <taxon>Craniata</taxon>
        <taxon>Vertebrata</taxon>
        <taxon>Euteleostomi</taxon>
        <taxon>Amphibia</taxon>
        <taxon>Batrachia</taxon>
        <taxon>Anura</taxon>
        <taxon>Pipoidea</taxon>
        <taxon>Pipidae</taxon>
        <taxon>Xenopodinae</taxon>
        <taxon>Xenopus</taxon>
        <taxon>Xenopus</taxon>
    </lineage>
</organism>
<evidence type="ECO:0000313" key="1">
    <source>
        <dbReference type="EMBL" id="OCT94563.1"/>
    </source>
</evidence>
<protein>
    <submittedName>
        <fullName evidence="1">Uncharacterized protein</fullName>
    </submittedName>
</protein>
<dbReference type="EMBL" id="CM004468">
    <property type="protein sequence ID" value="OCT94563.1"/>
    <property type="molecule type" value="Genomic_DNA"/>
</dbReference>
<accession>A0A974HY77</accession>
<name>A0A974HY77_XENLA</name>
<sequence>MSLGIFGLCGRPTALCIRSIWSFSSERPGSNCCNTPAIKCVMSVMVSGTPLTRKLPLLERFSKSSTLFSNCAI</sequence>
<reference evidence="2" key="1">
    <citation type="journal article" date="2016" name="Nature">
        <title>Genome evolution in the allotetraploid frog Xenopus laevis.</title>
        <authorList>
            <person name="Session A.M."/>
            <person name="Uno Y."/>
            <person name="Kwon T."/>
            <person name="Chapman J.A."/>
            <person name="Toyoda A."/>
            <person name="Takahashi S."/>
            <person name="Fukui A."/>
            <person name="Hikosaka A."/>
            <person name="Suzuki A."/>
            <person name="Kondo M."/>
            <person name="van Heeringen S.J."/>
            <person name="Quigley I."/>
            <person name="Heinz S."/>
            <person name="Ogino H."/>
            <person name="Ochi H."/>
            <person name="Hellsten U."/>
            <person name="Lyons J.B."/>
            <person name="Simakov O."/>
            <person name="Putnam N."/>
            <person name="Stites J."/>
            <person name="Kuroki Y."/>
            <person name="Tanaka T."/>
            <person name="Michiue T."/>
            <person name="Watanabe M."/>
            <person name="Bogdanovic O."/>
            <person name="Lister R."/>
            <person name="Georgiou G."/>
            <person name="Paranjpe S.S."/>
            <person name="van Kruijsbergen I."/>
            <person name="Shu S."/>
            <person name="Carlson J."/>
            <person name="Kinoshita T."/>
            <person name="Ohta Y."/>
            <person name="Mawaribuchi S."/>
            <person name="Jenkins J."/>
            <person name="Grimwood J."/>
            <person name="Schmutz J."/>
            <person name="Mitros T."/>
            <person name="Mozaffari S.V."/>
            <person name="Suzuki Y."/>
            <person name="Haramoto Y."/>
            <person name="Yamamoto T.S."/>
            <person name="Takagi C."/>
            <person name="Heald R."/>
            <person name="Miller K."/>
            <person name="Haudenschild C."/>
            <person name="Kitzman J."/>
            <person name="Nakayama T."/>
            <person name="Izutsu Y."/>
            <person name="Robert J."/>
            <person name="Fortriede J."/>
            <person name="Burns K."/>
            <person name="Lotay V."/>
            <person name="Karimi K."/>
            <person name="Yasuoka Y."/>
            <person name="Dichmann D.S."/>
            <person name="Flajnik M.F."/>
            <person name="Houston D.W."/>
            <person name="Shendure J."/>
            <person name="DuPasquier L."/>
            <person name="Vize P.D."/>
            <person name="Zorn A.M."/>
            <person name="Ito M."/>
            <person name="Marcotte E.M."/>
            <person name="Wallingford J.B."/>
            <person name="Ito Y."/>
            <person name="Asashima M."/>
            <person name="Ueno N."/>
            <person name="Matsuda Y."/>
            <person name="Veenstra G.J."/>
            <person name="Fujiyama A."/>
            <person name="Harland R.M."/>
            <person name="Taira M."/>
            <person name="Rokhsar D.S."/>
        </authorList>
    </citation>
    <scope>NUCLEOTIDE SEQUENCE [LARGE SCALE GENOMIC DNA]</scope>
    <source>
        <strain evidence="2">J</strain>
    </source>
</reference>
<gene>
    <name evidence="1" type="ORF">XELAEV_18012238mg</name>
</gene>
<dbReference type="Proteomes" id="UP000694892">
    <property type="component" value="Chromosome 2L"/>
</dbReference>
<evidence type="ECO:0000313" key="2">
    <source>
        <dbReference type="Proteomes" id="UP000694892"/>
    </source>
</evidence>
<dbReference type="AlphaFoldDB" id="A0A974HY77"/>